<keyword evidence="8" id="KW-1185">Reference proteome</keyword>
<evidence type="ECO:0000256" key="5">
    <source>
        <dbReference type="PROSITE-ProRule" id="PRU10141"/>
    </source>
</evidence>
<feature type="binding site" evidence="5">
    <location>
        <position position="66"/>
    </location>
    <ligand>
        <name>ATP</name>
        <dbReference type="ChEBI" id="CHEBI:30616"/>
    </ligand>
</feature>
<dbReference type="PROSITE" id="PS00108">
    <property type="entry name" value="PROTEIN_KINASE_ST"/>
    <property type="match status" value="2"/>
</dbReference>
<keyword evidence="1" id="KW-0808">Transferase</keyword>
<evidence type="ECO:0000313" key="7">
    <source>
        <dbReference type="EMBL" id="KAF7134425.1"/>
    </source>
</evidence>
<dbReference type="EMBL" id="WJXA01000008">
    <property type="protein sequence ID" value="KAF7134425.1"/>
    <property type="molecule type" value="Genomic_DNA"/>
</dbReference>
<dbReference type="InterPro" id="IPR017441">
    <property type="entry name" value="Protein_kinase_ATP_BS"/>
</dbReference>
<proteinExistence type="predicted"/>
<dbReference type="OrthoDB" id="8693905at2759"/>
<dbReference type="InterPro" id="IPR011009">
    <property type="entry name" value="Kinase-like_dom_sf"/>
</dbReference>
<feature type="domain" description="Protein kinase" evidence="6">
    <location>
        <begin position="447"/>
        <end position="726"/>
    </location>
</feature>
<keyword evidence="3" id="KW-0418">Kinase</keyword>
<accession>A0A834LFS7</accession>
<comment type="caution">
    <text evidence="7">The sequence shown here is derived from an EMBL/GenBank/DDBJ whole genome shotgun (WGS) entry which is preliminary data.</text>
</comment>
<evidence type="ECO:0000256" key="1">
    <source>
        <dbReference type="ARBA" id="ARBA00022679"/>
    </source>
</evidence>
<dbReference type="PROSITE" id="PS00107">
    <property type="entry name" value="PROTEIN_KINASE_ATP"/>
    <property type="match status" value="2"/>
</dbReference>
<dbReference type="InterPro" id="IPR008271">
    <property type="entry name" value="Ser/Thr_kinase_AS"/>
</dbReference>
<dbReference type="PANTHER" id="PTHR48011:SF56">
    <property type="entry name" value="PROTEIN KINASE DOMAIN-CONTAINING PROTEIN"/>
    <property type="match status" value="1"/>
</dbReference>
<evidence type="ECO:0000259" key="6">
    <source>
        <dbReference type="PROSITE" id="PS50011"/>
    </source>
</evidence>
<dbReference type="PROSITE" id="PS50011">
    <property type="entry name" value="PROTEIN_KINASE_DOM"/>
    <property type="match status" value="2"/>
</dbReference>
<dbReference type="Pfam" id="PF00069">
    <property type="entry name" value="Pkinase"/>
    <property type="match status" value="2"/>
</dbReference>
<dbReference type="GO" id="GO:0007165">
    <property type="term" value="P:signal transduction"/>
    <property type="evidence" value="ECO:0007669"/>
    <property type="project" value="TreeGrafter"/>
</dbReference>
<dbReference type="GO" id="GO:0004672">
    <property type="term" value="F:protein kinase activity"/>
    <property type="evidence" value="ECO:0007669"/>
    <property type="project" value="InterPro"/>
</dbReference>
<dbReference type="Gene3D" id="1.10.510.10">
    <property type="entry name" value="Transferase(Phosphotransferase) domain 1"/>
    <property type="match status" value="2"/>
</dbReference>
<reference evidence="7" key="1">
    <citation type="submission" date="2019-11" db="EMBL/GenBank/DDBJ databases">
        <authorList>
            <person name="Liu Y."/>
            <person name="Hou J."/>
            <person name="Li T.-Q."/>
            <person name="Guan C.-H."/>
            <person name="Wu X."/>
            <person name="Wu H.-Z."/>
            <person name="Ling F."/>
            <person name="Zhang R."/>
            <person name="Shi X.-G."/>
            <person name="Ren J.-P."/>
            <person name="Chen E.-F."/>
            <person name="Sun J.-M."/>
        </authorList>
    </citation>
    <scope>NUCLEOTIDE SEQUENCE</scope>
    <source>
        <strain evidence="7">Adult_tree_wgs_1</strain>
        <tissue evidence="7">Leaves</tissue>
    </source>
</reference>
<evidence type="ECO:0000313" key="8">
    <source>
        <dbReference type="Proteomes" id="UP000626092"/>
    </source>
</evidence>
<keyword evidence="2 5" id="KW-0547">Nucleotide-binding</keyword>
<dbReference type="PANTHER" id="PTHR48011">
    <property type="entry name" value="CCR4-NOT TRANSCRIPTIONAL COMPLEX SUBUNIT CAF120-RELATED"/>
    <property type="match status" value="1"/>
</dbReference>
<dbReference type="CDD" id="cd06606">
    <property type="entry name" value="STKc_MAPKKK"/>
    <property type="match status" value="1"/>
</dbReference>
<dbReference type="GO" id="GO:0005524">
    <property type="term" value="F:ATP binding"/>
    <property type="evidence" value="ECO:0007669"/>
    <property type="project" value="UniProtKB-UniRule"/>
</dbReference>
<feature type="domain" description="Protein kinase" evidence="6">
    <location>
        <begin position="30"/>
        <end position="309"/>
    </location>
</feature>
<feature type="binding site" evidence="5">
    <location>
        <position position="483"/>
    </location>
    <ligand>
        <name>ATP</name>
        <dbReference type="ChEBI" id="CHEBI:30616"/>
    </ligand>
</feature>
<organism evidence="7 8">
    <name type="scientific">Rhododendron simsii</name>
    <name type="common">Sims's rhododendron</name>
    <dbReference type="NCBI Taxonomy" id="118357"/>
    <lineage>
        <taxon>Eukaryota</taxon>
        <taxon>Viridiplantae</taxon>
        <taxon>Streptophyta</taxon>
        <taxon>Embryophyta</taxon>
        <taxon>Tracheophyta</taxon>
        <taxon>Spermatophyta</taxon>
        <taxon>Magnoliopsida</taxon>
        <taxon>eudicotyledons</taxon>
        <taxon>Gunneridae</taxon>
        <taxon>Pentapetalae</taxon>
        <taxon>asterids</taxon>
        <taxon>Ericales</taxon>
        <taxon>Ericaceae</taxon>
        <taxon>Ericoideae</taxon>
        <taxon>Rhodoreae</taxon>
        <taxon>Rhododendron</taxon>
    </lineage>
</organism>
<dbReference type="SMART" id="SM00220">
    <property type="entry name" value="S_TKc"/>
    <property type="match status" value="2"/>
</dbReference>
<dbReference type="InterPro" id="IPR052751">
    <property type="entry name" value="Plant_MAPKKK"/>
</dbReference>
<dbReference type="AlphaFoldDB" id="A0A834LFS7"/>
<protein>
    <recommendedName>
        <fullName evidence="6">Protein kinase domain-containing protein</fullName>
    </recommendedName>
</protein>
<dbReference type="SUPFAM" id="SSF56112">
    <property type="entry name" value="Protein kinase-like (PK-like)"/>
    <property type="match status" value="2"/>
</dbReference>
<evidence type="ECO:0000256" key="4">
    <source>
        <dbReference type="ARBA" id="ARBA00022840"/>
    </source>
</evidence>
<evidence type="ECO:0000256" key="2">
    <source>
        <dbReference type="ARBA" id="ARBA00022741"/>
    </source>
</evidence>
<name>A0A834LFS7_RHOSS</name>
<keyword evidence="4 5" id="KW-0067">ATP-binding</keyword>
<evidence type="ECO:0000256" key="3">
    <source>
        <dbReference type="ARBA" id="ARBA00022777"/>
    </source>
</evidence>
<gene>
    <name evidence="7" type="ORF">RHSIM_Rhsim08G0203600</name>
</gene>
<dbReference type="Proteomes" id="UP000626092">
    <property type="component" value="Unassembled WGS sequence"/>
</dbReference>
<dbReference type="InterPro" id="IPR000719">
    <property type="entry name" value="Prot_kinase_dom"/>
</dbReference>
<sequence>MKRKNEEEGKRDGVKQRSMCDAYGGDGVAWFRGGMIGQGSFGSVYLANSKKPNFKYGCFPPLMAVKSAEVSVSGTIQKEREVLSNIGMHPNIIKCFGEEITMGENGEMVYNLLLEYGSGGTLADLIRKSGGCGLPESHVKRYARSVLLGLNHIHGRGYVHCDLKPDNILLVPKNCGFGGTEFKAKIGDFGLTKRAKQSNNKKRKVDPFYWRGTPMYLSPEVVVDNVQEPPSDIWALGCIVLEMITGKPPWIGKEDLDGEELLRRIGKGHELPKIPDELSKEGREFLKSCFSRKTMFRLTAEMLLNHSFLEGLVDDVDVVEEEDSDAGDIDSSLMLYETDEECSSSLLSDDCGFVYEEDVFLSSWLEDGQEIDSGGFSSFGKEGILEVQDIAGSTVVDDLVDMSTQVPANTMQQHAIGFTIPAGEEGQRKEVKQRSVCDAYGGDGVAWFRGGMIGQGSFGSVYLANSKKPNSKYGCFPPLMAVKSAEVSVSGTIQKEREVLGNIGMHPNIIKCFGEEITTGENGEMVYNLLLEYGSGGTLVDLIEKSGGCGLPESHVKRYARSILLGLNHIHGCGYVHCDLKPGNILLVPKNCGFGGTEFKPKIGDFGLAKRAKQSNNKKRKVDPFYWRGTPMYLSPEVVVDNIQEPPSDIWALGCIVLEMITGKPPWIGKEDLDGEELLRRIGKGHESPKIPDKLSKEGREFLKSCFSRKTMFRLTAEMLLNHSFLEGLVDDVDVVEEEDGFLDAGDIDSSLMLYETDDECSDSSLSGDCSFVSEEELFLSSWFEEGHEIDNDGLSSFVEEGILEVQESADIAGSTVDDLVDRSKQVPNNTMQQRAIGFTIPAGG</sequence>